<dbReference type="EMBL" id="VSRR010083092">
    <property type="protein sequence ID" value="MPC90066.1"/>
    <property type="molecule type" value="Genomic_DNA"/>
</dbReference>
<feature type="region of interest" description="Disordered" evidence="1">
    <location>
        <begin position="51"/>
        <end position="91"/>
    </location>
</feature>
<keyword evidence="3" id="KW-1185">Reference proteome</keyword>
<evidence type="ECO:0000313" key="2">
    <source>
        <dbReference type="EMBL" id="MPC90066.1"/>
    </source>
</evidence>
<accession>A0A5B7J7T4</accession>
<dbReference type="Proteomes" id="UP000324222">
    <property type="component" value="Unassembled WGS sequence"/>
</dbReference>
<sequence>MSLRPDILPDMAFPDLALSDLALPDLALFDSALPDSARPLPALGLLALPRQPNLPRRAGTPYRSPDTPFPASHVARPDKPGRSTTSLGSPAEIILNQENGRTDATRRVMEPTPRCLEARLAKRGDISGKGGGRRAVGLSSPQPPAPCHPLYSPDPSPGVLSPLFPPPPEKRKLKTVRRGNVWFERK</sequence>
<evidence type="ECO:0000313" key="3">
    <source>
        <dbReference type="Proteomes" id="UP000324222"/>
    </source>
</evidence>
<evidence type="ECO:0000256" key="1">
    <source>
        <dbReference type="SAM" id="MobiDB-lite"/>
    </source>
</evidence>
<proteinExistence type="predicted"/>
<protein>
    <submittedName>
        <fullName evidence="2">Uncharacterized protein</fullName>
    </submittedName>
</protein>
<comment type="caution">
    <text evidence="2">The sequence shown here is derived from an EMBL/GenBank/DDBJ whole genome shotgun (WGS) entry which is preliminary data.</text>
</comment>
<organism evidence="2 3">
    <name type="scientific">Portunus trituberculatus</name>
    <name type="common">Swimming crab</name>
    <name type="synonym">Neptunus trituberculatus</name>
    <dbReference type="NCBI Taxonomy" id="210409"/>
    <lineage>
        <taxon>Eukaryota</taxon>
        <taxon>Metazoa</taxon>
        <taxon>Ecdysozoa</taxon>
        <taxon>Arthropoda</taxon>
        <taxon>Crustacea</taxon>
        <taxon>Multicrustacea</taxon>
        <taxon>Malacostraca</taxon>
        <taxon>Eumalacostraca</taxon>
        <taxon>Eucarida</taxon>
        <taxon>Decapoda</taxon>
        <taxon>Pleocyemata</taxon>
        <taxon>Brachyura</taxon>
        <taxon>Eubrachyura</taxon>
        <taxon>Portunoidea</taxon>
        <taxon>Portunidae</taxon>
        <taxon>Portuninae</taxon>
        <taxon>Portunus</taxon>
    </lineage>
</organism>
<reference evidence="2 3" key="1">
    <citation type="submission" date="2019-05" db="EMBL/GenBank/DDBJ databases">
        <title>Another draft genome of Portunus trituberculatus and its Hox gene families provides insights of decapod evolution.</title>
        <authorList>
            <person name="Jeong J.-H."/>
            <person name="Song I."/>
            <person name="Kim S."/>
            <person name="Choi T."/>
            <person name="Kim D."/>
            <person name="Ryu S."/>
            <person name="Kim W."/>
        </authorList>
    </citation>
    <scope>NUCLEOTIDE SEQUENCE [LARGE SCALE GENOMIC DNA]</scope>
    <source>
        <tissue evidence="2">Muscle</tissue>
    </source>
</reference>
<name>A0A5B7J7T4_PORTR</name>
<dbReference type="AlphaFoldDB" id="A0A5B7J7T4"/>
<gene>
    <name evidence="2" type="ORF">E2C01_085033</name>
</gene>
<feature type="compositionally biased region" description="Pro residues" evidence="1">
    <location>
        <begin position="141"/>
        <end position="156"/>
    </location>
</feature>
<feature type="region of interest" description="Disordered" evidence="1">
    <location>
        <begin position="124"/>
        <end position="172"/>
    </location>
</feature>